<dbReference type="Proteomes" id="UP001311730">
    <property type="component" value="Unassembled WGS sequence"/>
</dbReference>
<dbReference type="InterPro" id="IPR035093">
    <property type="entry name" value="RelE/ParE_toxin_dom_sf"/>
</dbReference>
<comment type="caution">
    <text evidence="2">The sequence shown here is derived from an EMBL/GenBank/DDBJ whole genome shotgun (WGS) entry which is preliminary data.</text>
</comment>
<gene>
    <name evidence="2" type="ORF">VJJ08_01815</name>
</gene>
<dbReference type="InterPro" id="IPR007712">
    <property type="entry name" value="RelE/ParE_toxin"/>
</dbReference>
<dbReference type="RefSeq" id="WP_323982508.1">
    <property type="nucleotide sequence ID" value="NZ_JAYKBW010000002.1"/>
</dbReference>
<evidence type="ECO:0000313" key="2">
    <source>
        <dbReference type="EMBL" id="MEB3074035.1"/>
    </source>
</evidence>
<protein>
    <submittedName>
        <fullName evidence="2">Type II toxin-antitoxin system RelE/ParE family toxin</fullName>
    </submittedName>
</protein>
<evidence type="ECO:0000313" key="3">
    <source>
        <dbReference type="Proteomes" id="UP001311730"/>
    </source>
</evidence>
<sequence length="100" mass="11814">MEIIWTCEAEESLTEIAMYWADRNGSSDYSEKIISEVEKLLKDISSNPFYIGRYIQKLDLYTRSILKGKFIIYFSKGDDDTIEIHYFRSSKQRPIEELLS</sequence>
<proteinExistence type="predicted"/>
<dbReference type="Pfam" id="PF05016">
    <property type="entry name" value="ParE_toxin"/>
    <property type="match status" value="1"/>
</dbReference>
<keyword evidence="3" id="KW-1185">Reference proteome</keyword>
<keyword evidence="1" id="KW-1277">Toxin-antitoxin system</keyword>
<accession>A0ABU5Z4Y7</accession>
<dbReference type="Gene3D" id="3.30.2310.20">
    <property type="entry name" value="RelE-like"/>
    <property type="match status" value="1"/>
</dbReference>
<organism evidence="2 3">
    <name type="scientific">Capnocytophaga gingivalis</name>
    <dbReference type="NCBI Taxonomy" id="1017"/>
    <lineage>
        <taxon>Bacteria</taxon>
        <taxon>Pseudomonadati</taxon>
        <taxon>Bacteroidota</taxon>
        <taxon>Flavobacteriia</taxon>
        <taxon>Flavobacteriales</taxon>
        <taxon>Flavobacteriaceae</taxon>
        <taxon>Capnocytophaga</taxon>
    </lineage>
</organism>
<evidence type="ECO:0000256" key="1">
    <source>
        <dbReference type="ARBA" id="ARBA00022649"/>
    </source>
</evidence>
<reference evidence="2 3" key="1">
    <citation type="submission" date="2023-12" db="EMBL/GenBank/DDBJ databases">
        <title>Genomic sequences of Capnocytophaga and Parvimonas strains.</title>
        <authorList>
            <person name="Watt R.M."/>
            <person name="Wang M."/>
            <person name="Yang T."/>
            <person name="Tong W.M."/>
        </authorList>
    </citation>
    <scope>NUCLEOTIDE SEQUENCE [LARGE SCALE GENOMIC DNA]</scope>
    <source>
        <strain evidence="2 3">CCUG 13096</strain>
    </source>
</reference>
<name>A0ABU5Z4Y7_9FLAO</name>
<dbReference type="EMBL" id="JAYKBW010000002">
    <property type="protein sequence ID" value="MEB3074035.1"/>
    <property type="molecule type" value="Genomic_DNA"/>
</dbReference>